<dbReference type="Pfam" id="PF13968">
    <property type="entry name" value="DUF4220"/>
    <property type="match status" value="1"/>
</dbReference>
<dbReference type="PANTHER" id="PTHR31325">
    <property type="entry name" value="OS01G0798800 PROTEIN-RELATED"/>
    <property type="match status" value="1"/>
</dbReference>
<dbReference type="EMBL" id="CM029047">
    <property type="protein sequence ID" value="KAG2581521.1"/>
    <property type="molecule type" value="Genomic_DNA"/>
</dbReference>
<feature type="transmembrane region" description="Helical" evidence="1">
    <location>
        <begin position="13"/>
        <end position="35"/>
    </location>
</feature>
<evidence type="ECO:0000256" key="1">
    <source>
        <dbReference type="SAM" id="Phobius"/>
    </source>
</evidence>
<gene>
    <name evidence="3" type="ORF">PVAP13_6KG080505</name>
</gene>
<evidence type="ECO:0000313" key="4">
    <source>
        <dbReference type="Proteomes" id="UP000823388"/>
    </source>
</evidence>
<accession>A0A8T0R745</accession>
<feature type="transmembrane region" description="Helical" evidence="1">
    <location>
        <begin position="116"/>
        <end position="135"/>
    </location>
</feature>
<name>A0A8T0R745_PANVG</name>
<feature type="transmembrane region" description="Helical" evidence="1">
    <location>
        <begin position="47"/>
        <end position="70"/>
    </location>
</feature>
<feature type="domain" description="DUF4220" evidence="2">
    <location>
        <begin position="50"/>
        <end position="359"/>
    </location>
</feature>
<feature type="transmembrane region" description="Helical" evidence="1">
    <location>
        <begin position="291"/>
        <end position="318"/>
    </location>
</feature>
<sequence length="490" mass="56682">MSLSSALQWWEEWQLRVLVLGSLAIQLYLAIYGPYRRKPSLRSSYRLLIWLSYLGGDALAIYALATLFNRQKKLQCHSSYGDAGSHDLEVLWAPILLIHLGGRMTISAYNIEDNELWLRHVGVAISQVTVSVYVFSKSWSPSADNRLLAAAILLFILGVFRCFEKPFALRRASFNSLVTSFRPAPMTESTNREVVLEKYIQQAIDFVQRNQDPPTLDKVGKHKHFGQLSKPDMMFVDFAYAYDLRLEKLESLWLLDVKTAFEALRQEIYNTFNLIYTKHWQYPDENKDTDYLATLFSILLWNITLTFPIACIVLFHISHKEGYRGSDIKVTYLLLYITYFSEILSAPGRIFSGWWKSIALAWLRSFRSRSPVVVAQHSLIGGVLAGNKEFSILSRIGKCFKCQDFLHHYIFGRCHSPDAESITNLVRCHVKDGWMFHIRDVESYWEFSDFRGHQTLEHNGCEENLGWSIEKPFDESILLWHVATDFLLLS</sequence>
<feature type="transmembrane region" description="Helical" evidence="1">
    <location>
        <begin position="330"/>
        <end position="351"/>
    </location>
</feature>
<evidence type="ECO:0000259" key="2">
    <source>
        <dbReference type="Pfam" id="PF13968"/>
    </source>
</evidence>
<keyword evidence="4" id="KW-1185">Reference proteome</keyword>
<dbReference type="AlphaFoldDB" id="A0A8T0R745"/>
<comment type="caution">
    <text evidence="3">The sequence shown here is derived from an EMBL/GenBank/DDBJ whole genome shotgun (WGS) entry which is preliminary data.</text>
</comment>
<dbReference type="Proteomes" id="UP000823388">
    <property type="component" value="Chromosome 6K"/>
</dbReference>
<reference evidence="3" key="1">
    <citation type="submission" date="2020-05" db="EMBL/GenBank/DDBJ databases">
        <title>WGS assembly of Panicum virgatum.</title>
        <authorList>
            <person name="Lovell J.T."/>
            <person name="Jenkins J."/>
            <person name="Shu S."/>
            <person name="Juenger T.E."/>
            <person name="Schmutz J."/>
        </authorList>
    </citation>
    <scope>NUCLEOTIDE SEQUENCE</scope>
    <source>
        <strain evidence="3">AP13</strain>
    </source>
</reference>
<keyword evidence="1" id="KW-0812">Transmembrane</keyword>
<evidence type="ECO:0000313" key="3">
    <source>
        <dbReference type="EMBL" id="KAG2581521.1"/>
    </source>
</evidence>
<dbReference type="InterPro" id="IPR025315">
    <property type="entry name" value="DUF4220"/>
</dbReference>
<keyword evidence="1" id="KW-0472">Membrane</keyword>
<proteinExistence type="predicted"/>
<protein>
    <recommendedName>
        <fullName evidence="2">DUF4220 domain-containing protein</fullName>
    </recommendedName>
</protein>
<feature type="transmembrane region" description="Helical" evidence="1">
    <location>
        <begin position="90"/>
        <end position="109"/>
    </location>
</feature>
<organism evidence="3 4">
    <name type="scientific">Panicum virgatum</name>
    <name type="common">Blackwell switchgrass</name>
    <dbReference type="NCBI Taxonomy" id="38727"/>
    <lineage>
        <taxon>Eukaryota</taxon>
        <taxon>Viridiplantae</taxon>
        <taxon>Streptophyta</taxon>
        <taxon>Embryophyta</taxon>
        <taxon>Tracheophyta</taxon>
        <taxon>Spermatophyta</taxon>
        <taxon>Magnoliopsida</taxon>
        <taxon>Liliopsida</taxon>
        <taxon>Poales</taxon>
        <taxon>Poaceae</taxon>
        <taxon>PACMAD clade</taxon>
        <taxon>Panicoideae</taxon>
        <taxon>Panicodae</taxon>
        <taxon>Paniceae</taxon>
        <taxon>Panicinae</taxon>
        <taxon>Panicum</taxon>
        <taxon>Panicum sect. Hiantes</taxon>
    </lineage>
</organism>
<keyword evidence="1" id="KW-1133">Transmembrane helix</keyword>
<feature type="transmembrane region" description="Helical" evidence="1">
    <location>
        <begin position="147"/>
        <end position="163"/>
    </location>
</feature>